<feature type="compositionally biased region" description="Basic and acidic residues" evidence="2">
    <location>
        <begin position="317"/>
        <end position="327"/>
    </location>
</feature>
<keyword evidence="1" id="KW-0175">Coiled coil</keyword>
<feature type="compositionally biased region" description="Basic residues" evidence="2">
    <location>
        <begin position="294"/>
        <end position="316"/>
    </location>
</feature>
<feature type="region of interest" description="Disordered" evidence="2">
    <location>
        <begin position="128"/>
        <end position="159"/>
    </location>
</feature>
<feature type="coiled-coil region" evidence="1">
    <location>
        <begin position="454"/>
        <end position="488"/>
    </location>
</feature>
<comment type="caution">
    <text evidence="3">The sequence shown here is derived from an EMBL/GenBank/DDBJ whole genome shotgun (WGS) entry which is preliminary data.</text>
</comment>
<protein>
    <submittedName>
        <fullName evidence="3">Uncharacterized protein</fullName>
    </submittedName>
</protein>
<name>A0AAE1XRZ9_9LAMI</name>
<evidence type="ECO:0000256" key="2">
    <source>
        <dbReference type="SAM" id="MobiDB-lite"/>
    </source>
</evidence>
<gene>
    <name evidence="3" type="ORF">Salat_2527900</name>
</gene>
<dbReference type="Proteomes" id="UP001293254">
    <property type="component" value="Unassembled WGS sequence"/>
</dbReference>
<sequence>MKKGVTTSDKGRAGFSDVQASVGTFILGGTSTNTSNEVKYKKQYISWNKEMDNHLAKVLTDQMAQGNKCDGDTWKPQALQAASHPDAKGMQNKMIEHWDDIVLLCGKDRAMGQGTETFEEGVEAMAEEEETEVNSAPVTGARTRPSSSTDSMPNKKKKLKKDSLVEAIGTIATSFQEFLASKKKNEEKPNGIETHEVVSMIPGLTSHEVFKAVRKGSPSTSVVACSSDVDVLVAPSGDLFGQPIGLSPLVVMEVASGDTLAVAPLAEGASAANPELAASGYQEFEVAEDAGPSKKCRCKHKKHSSKSSSKSSKRSKSRSERRATKDTAEEEENTNMLKELMVWWKEAREDLKAPHAKVAKMEGEKMNLDWAISARSSVLRTHVGQDSWGLYKACYLDCNQSLFAQTTHTGVEEHHAHTLMHAITSGHSLSMKRSTYRHQKAVAELKVHDLLKDLDGTKERENEANDAKLELEAKIIDLEAQLQQKTGLIEGCDTYIRSDEYKSEVSKILLQGALDFLKALTFKMAIETQSSGFLNEGFDKCIFEGNHLKGFADGFDQSRLDPSLMLSFSLTVMKRL</sequence>
<organism evidence="3 4">
    <name type="scientific">Sesamum alatum</name>
    <dbReference type="NCBI Taxonomy" id="300844"/>
    <lineage>
        <taxon>Eukaryota</taxon>
        <taxon>Viridiplantae</taxon>
        <taxon>Streptophyta</taxon>
        <taxon>Embryophyta</taxon>
        <taxon>Tracheophyta</taxon>
        <taxon>Spermatophyta</taxon>
        <taxon>Magnoliopsida</taxon>
        <taxon>eudicotyledons</taxon>
        <taxon>Gunneridae</taxon>
        <taxon>Pentapetalae</taxon>
        <taxon>asterids</taxon>
        <taxon>lamiids</taxon>
        <taxon>Lamiales</taxon>
        <taxon>Pedaliaceae</taxon>
        <taxon>Sesamum</taxon>
    </lineage>
</organism>
<reference evidence="3" key="2">
    <citation type="journal article" date="2024" name="Plant">
        <title>Genomic evolution and insights into agronomic trait innovations of Sesamum species.</title>
        <authorList>
            <person name="Miao H."/>
            <person name="Wang L."/>
            <person name="Qu L."/>
            <person name="Liu H."/>
            <person name="Sun Y."/>
            <person name="Le M."/>
            <person name="Wang Q."/>
            <person name="Wei S."/>
            <person name="Zheng Y."/>
            <person name="Lin W."/>
            <person name="Duan Y."/>
            <person name="Cao H."/>
            <person name="Xiong S."/>
            <person name="Wang X."/>
            <person name="Wei L."/>
            <person name="Li C."/>
            <person name="Ma Q."/>
            <person name="Ju M."/>
            <person name="Zhao R."/>
            <person name="Li G."/>
            <person name="Mu C."/>
            <person name="Tian Q."/>
            <person name="Mei H."/>
            <person name="Zhang T."/>
            <person name="Gao T."/>
            <person name="Zhang H."/>
        </authorList>
    </citation>
    <scope>NUCLEOTIDE SEQUENCE</scope>
    <source>
        <strain evidence="3">3651</strain>
    </source>
</reference>
<evidence type="ECO:0000313" key="4">
    <source>
        <dbReference type="Proteomes" id="UP001293254"/>
    </source>
</evidence>
<dbReference type="PANTHER" id="PTHR46929">
    <property type="entry name" value="EXPRESSED PROTEIN"/>
    <property type="match status" value="1"/>
</dbReference>
<proteinExistence type="predicted"/>
<dbReference type="AlphaFoldDB" id="A0AAE1XRZ9"/>
<evidence type="ECO:0000313" key="3">
    <source>
        <dbReference type="EMBL" id="KAK4417024.1"/>
    </source>
</evidence>
<feature type="region of interest" description="Disordered" evidence="2">
    <location>
        <begin position="292"/>
        <end position="333"/>
    </location>
</feature>
<keyword evidence="4" id="KW-1185">Reference proteome</keyword>
<dbReference type="PANTHER" id="PTHR46929:SF3">
    <property type="entry name" value="MYB_SANT-LIKE DOMAIN-CONTAINING PROTEIN"/>
    <property type="match status" value="1"/>
</dbReference>
<evidence type="ECO:0000256" key="1">
    <source>
        <dbReference type="SAM" id="Coils"/>
    </source>
</evidence>
<accession>A0AAE1XRZ9</accession>
<dbReference type="EMBL" id="JACGWO010000010">
    <property type="protein sequence ID" value="KAK4417024.1"/>
    <property type="molecule type" value="Genomic_DNA"/>
</dbReference>
<reference evidence="3" key="1">
    <citation type="submission" date="2020-06" db="EMBL/GenBank/DDBJ databases">
        <authorList>
            <person name="Li T."/>
            <person name="Hu X."/>
            <person name="Zhang T."/>
            <person name="Song X."/>
            <person name="Zhang H."/>
            <person name="Dai N."/>
            <person name="Sheng W."/>
            <person name="Hou X."/>
            <person name="Wei L."/>
        </authorList>
    </citation>
    <scope>NUCLEOTIDE SEQUENCE</scope>
    <source>
        <strain evidence="3">3651</strain>
        <tissue evidence="3">Leaf</tissue>
    </source>
</reference>